<dbReference type="InterPro" id="IPR007750">
    <property type="entry name" value="DUF674"/>
</dbReference>
<sequence>MSDSKVSMKLLIDTQGKRVLFAEAGKDCVDFLFHILSLPVATIIGMVGSLPNLYKPSTKPTFFPTRKRTPI</sequence>
<organism evidence="2">
    <name type="scientific">Salvia splendens</name>
    <name type="common">Scarlet sage</name>
    <dbReference type="NCBI Taxonomy" id="180675"/>
    <lineage>
        <taxon>Eukaryota</taxon>
        <taxon>Viridiplantae</taxon>
        <taxon>Streptophyta</taxon>
        <taxon>Embryophyta</taxon>
        <taxon>Tracheophyta</taxon>
        <taxon>Spermatophyta</taxon>
        <taxon>Magnoliopsida</taxon>
        <taxon>eudicotyledons</taxon>
        <taxon>Gunneridae</taxon>
        <taxon>Pentapetalae</taxon>
        <taxon>asterids</taxon>
        <taxon>lamiids</taxon>
        <taxon>Lamiales</taxon>
        <taxon>Lamiaceae</taxon>
        <taxon>Nepetoideae</taxon>
        <taxon>Mentheae</taxon>
        <taxon>Salviinae</taxon>
        <taxon>Salvia</taxon>
        <taxon>Salvia subgen. Calosphace</taxon>
        <taxon>core Calosphace</taxon>
    </lineage>
</organism>
<reference evidence="2" key="1">
    <citation type="submission" date="2018-01" db="EMBL/GenBank/DDBJ databases">
        <authorList>
            <person name="Mao J.F."/>
        </authorList>
    </citation>
    <scope>NUCLEOTIDE SEQUENCE</scope>
    <source>
        <strain evidence="2">Huo1</strain>
        <tissue evidence="2">Leaf</tissue>
    </source>
</reference>
<accession>A0A8X8XMB1</accession>
<dbReference type="AlphaFoldDB" id="A0A8X8XMB1"/>
<name>A0A8X8XMB1_SALSN</name>
<keyword evidence="1" id="KW-0812">Transmembrane</keyword>
<dbReference type="EMBL" id="PNBA02000008">
    <property type="protein sequence ID" value="KAG6415134.1"/>
    <property type="molecule type" value="Genomic_DNA"/>
</dbReference>
<keyword evidence="1" id="KW-1133">Transmembrane helix</keyword>
<feature type="transmembrane region" description="Helical" evidence="1">
    <location>
        <begin position="31"/>
        <end position="54"/>
    </location>
</feature>
<comment type="caution">
    <text evidence="2">The sequence shown here is derived from an EMBL/GenBank/DDBJ whole genome shotgun (WGS) entry which is preliminary data.</text>
</comment>
<evidence type="ECO:0000256" key="1">
    <source>
        <dbReference type="SAM" id="Phobius"/>
    </source>
</evidence>
<dbReference type="Pfam" id="PF05056">
    <property type="entry name" value="DUF674"/>
    <property type="match status" value="1"/>
</dbReference>
<gene>
    <name evidence="2" type="ORF">SASPL_122536</name>
</gene>
<keyword evidence="1" id="KW-0472">Membrane</keyword>
<protein>
    <submittedName>
        <fullName evidence="2">Uncharacterized protein</fullName>
    </submittedName>
</protein>
<dbReference type="PANTHER" id="PTHR33103">
    <property type="entry name" value="OS01G0153900 PROTEIN"/>
    <property type="match status" value="1"/>
</dbReference>
<dbReference type="PANTHER" id="PTHR33103:SF19">
    <property type="entry name" value="OS09G0544700 PROTEIN"/>
    <property type="match status" value="1"/>
</dbReference>
<evidence type="ECO:0000313" key="2">
    <source>
        <dbReference type="EMBL" id="KAG6415134.1"/>
    </source>
</evidence>
<proteinExistence type="predicted"/>
<evidence type="ECO:0000313" key="3">
    <source>
        <dbReference type="Proteomes" id="UP000298416"/>
    </source>
</evidence>
<dbReference type="Proteomes" id="UP000298416">
    <property type="component" value="Unassembled WGS sequence"/>
</dbReference>
<keyword evidence="3" id="KW-1185">Reference proteome</keyword>
<reference evidence="2" key="2">
    <citation type="submission" date="2020-08" db="EMBL/GenBank/DDBJ databases">
        <title>Plant Genome Project.</title>
        <authorList>
            <person name="Zhang R.-G."/>
        </authorList>
    </citation>
    <scope>NUCLEOTIDE SEQUENCE</scope>
    <source>
        <strain evidence="2">Huo1</strain>
        <tissue evidence="2">Leaf</tissue>
    </source>
</reference>